<dbReference type="PROSITE" id="PS51371">
    <property type="entry name" value="CBS"/>
    <property type="match status" value="4"/>
</dbReference>
<feature type="domain" description="CBS" evidence="2">
    <location>
        <begin position="233"/>
        <end position="286"/>
    </location>
</feature>
<evidence type="ECO:0000259" key="2">
    <source>
        <dbReference type="PROSITE" id="PS51371"/>
    </source>
</evidence>
<dbReference type="CDD" id="cd04584">
    <property type="entry name" value="CBS_pair_AcuB_like"/>
    <property type="match status" value="1"/>
</dbReference>
<comment type="caution">
    <text evidence="3">The sequence shown here is derived from an EMBL/GenBank/DDBJ whole genome shotgun (WGS) entry which is preliminary data.</text>
</comment>
<feature type="domain" description="CBS" evidence="2">
    <location>
        <begin position="80"/>
        <end position="136"/>
    </location>
</feature>
<dbReference type="InterPro" id="IPR000644">
    <property type="entry name" value="CBS_dom"/>
</dbReference>
<dbReference type="Pfam" id="PF00571">
    <property type="entry name" value="CBS"/>
    <property type="match status" value="4"/>
</dbReference>
<feature type="domain" description="CBS" evidence="2">
    <location>
        <begin position="142"/>
        <end position="200"/>
    </location>
</feature>
<dbReference type="CDD" id="cd02205">
    <property type="entry name" value="CBS_pair_SF"/>
    <property type="match status" value="1"/>
</dbReference>
<dbReference type="InterPro" id="IPR046342">
    <property type="entry name" value="CBS_dom_sf"/>
</dbReference>
<sequence length="286" mass="32330">MIIKKVKDYMSTPVNVIERNEPIQRARNLMFKYSIGRLPVMDNGKLVGIVTKYDITNRISQAAPEWRRRPIDKVPIQVVMTEKPITIFPDATMPQAAELMIENDISGLPVEKDGEIVGVITSRDMVRHFSEQDISSTVQELMSKNILNVHRHHTIGHVLEEMNVQGISRALVYEDNRTPVGIVTRSGLTFSDIMGPKDDMETKNIKMTRKESTAGRKQNRYVRQMPFVAEDVMTSPILSLTPETNAVEASKTLAEKHIIGMPVVKDNDVVGYFSADEIIAEIGRWK</sequence>
<proteinExistence type="predicted"/>
<dbReference type="PANTHER" id="PTHR48108">
    <property type="entry name" value="CBS DOMAIN-CONTAINING PROTEIN CBSX2, CHLOROPLASTIC"/>
    <property type="match status" value="1"/>
</dbReference>
<evidence type="ECO:0000256" key="1">
    <source>
        <dbReference type="ARBA" id="ARBA00022737"/>
    </source>
</evidence>
<protein>
    <submittedName>
        <fullName evidence="3">Cbs domain protein</fullName>
    </submittedName>
</protein>
<accession>A0A0W8FD97</accession>
<dbReference type="SUPFAM" id="SSF54631">
    <property type="entry name" value="CBS-domain pair"/>
    <property type="match status" value="2"/>
</dbReference>
<reference evidence="3" key="1">
    <citation type="journal article" date="2015" name="Proc. Natl. Acad. Sci. U.S.A.">
        <title>Networks of energetic and metabolic interactions define dynamics in microbial communities.</title>
        <authorList>
            <person name="Embree M."/>
            <person name="Liu J.K."/>
            <person name="Al-Bassam M.M."/>
            <person name="Zengler K."/>
        </authorList>
    </citation>
    <scope>NUCLEOTIDE SEQUENCE</scope>
</reference>
<feature type="domain" description="CBS" evidence="2">
    <location>
        <begin position="10"/>
        <end position="65"/>
    </location>
</feature>
<dbReference type="EMBL" id="LNQE01001355">
    <property type="protein sequence ID" value="KUG18853.1"/>
    <property type="molecule type" value="Genomic_DNA"/>
</dbReference>
<dbReference type="SMART" id="SM00116">
    <property type="entry name" value="CBS"/>
    <property type="match status" value="4"/>
</dbReference>
<organism evidence="3">
    <name type="scientific">hydrocarbon metagenome</name>
    <dbReference type="NCBI Taxonomy" id="938273"/>
    <lineage>
        <taxon>unclassified sequences</taxon>
        <taxon>metagenomes</taxon>
        <taxon>ecological metagenomes</taxon>
    </lineage>
</organism>
<dbReference type="PANTHER" id="PTHR48108:SF26">
    <property type="entry name" value="CBS DOMAIN-CONTAINING PROTEIN DDB_G0289609"/>
    <property type="match status" value="1"/>
</dbReference>
<dbReference type="InterPro" id="IPR051462">
    <property type="entry name" value="CBS_domain-containing"/>
</dbReference>
<evidence type="ECO:0000313" key="3">
    <source>
        <dbReference type="EMBL" id="KUG18853.1"/>
    </source>
</evidence>
<gene>
    <name evidence="3" type="ORF">ASZ90_011451</name>
</gene>
<keyword evidence="1" id="KW-0677">Repeat</keyword>
<dbReference type="AlphaFoldDB" id="A0A0W8FD97"/>
<name>A0A0W8FD97_9ZZZZ</name>
<dbReference type="Gene3D" id="3.10.580.10">
    <property type="entry name" value="CBS-domain"/>
    <property type="match status" value="2"/>
</dbReference>